<dbReference type="EMBL" id="BGZK01000312">
    <property type="protein sequence ID" value="GBP35958.1"/>
    <property type="molecule type" value="Genomic_DNA"/>
</dbReference>
<gene>
    <name evidence="1" type="ORF">EVAR_91509_1</name>
</gene>
<dbReference type="Proteomes" id="UP000299102">
    <property type="component" value="Unassembled WGS sequence"/>
</dbReference>
<keyword evidence="2" id="KW-1185">Reference proteome</keyword>
<comment type="caution">
    <text evidence="1">The sequence shown here is derived from an EMBL/GenBank/DDBJ whole genome shotgun (WGS) entry which is preliminary data.</text>
</comment>
<reference evidence="1 2" key="1">
    <citation type="journal article" date="2019" name="Commun. Biol.">
        <title>The bagworm genome reveals a unique fibroin gene that provides high tensile strength.</title>
        <authorList>
            <person name="Kono N."/>
            <person name="Nakamura H."/>
            <person name="Ohtoshi R."/>
            <person name="Tomita M."/>
            <person name="Numata K."/>
            <person name="Arakawa K."/>
        </authorList>
    </citation>
    <scope>NUCLEOTIDE SEQUENCE [LARGE SCALE GENOMIC DNA]</scope>
</reference>
<accession>A0A4C1VA59</accession>
<proteinExistence type="predicted"/>
<sequence length="147" mass="15859">MHFRCNYPVRFGICTLAIESGSRWGVSRPAGGVRARRTCFRCAEVRFVRSLRGRRCGRRVATAAGRGESRATAAVARRPPALAPNLRPRASRTSLFIEYSSDSGNILRHFASLHDGGQHLAPATAAVQTVGGSSTPSIPFGFITQTC</sequence>
<organism evidence="1 2">
    <name type="scientific">Eumeta variegata</name>
    <name type="common">Bagworm moth</name>
    <name type="synonym">Eumeta japonica</name>
    <dbReference type="NCBI Taxonomy" id="151549"/>
    <lineage>
        <taxon>Eukaryota</taxon>
        <taxon>Metazoa</taxon>
        <taxon>Ecdysozoa</taxon>
        <taxon>Arthropoda</taxon>
        <taxon>Hexapoda</taxon>
        <taxon>Insecta</taxon>
        <taxon>Pterygota</taxon>
        <taxon>Neoptera</taxon>
        <taxon>Endopterygota</taxon>
        <taxon>Lepidoptera</taxon>
        <taxon>Glossata</taxon>
        <taxon>Ditrysia</taxon>
        <taxon>Tineoidea</taxon>
        <taxon>Psychidae</taxon>
        <taxon>Oiketicinae</taxon>
        <taxon>Eumeta</taxon>
    </lineage>
</organism>
<evidence type="ECO:0000313" key="1">
    <source>
        <dbReference type="EMBL" id="GBP35958.1"/>
    </source>
</evidence>
<evidence type="ECO:0000313" key="2">
    <source>
        <dbReference type="Proteomes" id="UP000299102"/>
    </source>
</evidence>
<dbReference type="AlphaFoldDB" id="A0A4C1VA59"/>
<protein>
    <submittedName>
        <fullName evidence="1">Uncharacterized protein</fullName>
    </submittedName>
</protein>
<name>A0A4C1VA59_EUMVA</name>